<protein>
    <submittedName>
        <fullName evidence="2">Uncharacterized protein</fullName>
    </submittedName>
</protein>
<organism evidence="2 3">
    <name type="scientific">Candidimonas nitroreducens</name>
    <dbReference type="NCBI Taxonomy" id="683354"/>
    <lineage>
        <taxon>Bacteria</taxon>
        <taxon>Pseudomonadati</taxon>
        <taxon>Pseudomonadota</taxon>
        <taxon>Betaproteobacteria</taxon>
        <taxon>Burkholderiales</taxon>
        <taxon>Alcaligenaceae</taxon>
        <taxon>Candidimonas</taxon>
    </lineage>
</organism>
<dbReference type="RefSeq" id="WP_088603306.1">
    <property type="nucleotide sequence ID" value="NZ_NJIH01000005.1"/>
</dbReference>
<accession>A0A225MGV8</accession>
<proteinExistence type="predicted"/>
<evidence type="ECO:0000313" key="2">
    <source>
        <dbReference type="EMBL" id="OWT60606.1"/>
    </source>
</evidence>
<gene>
    <name evidence="2" type="ORF">CEY11_10185</name>
</gene>
<dbReference type="NCBIfam" id="TIGR02593">
    <property type="entry name" value="CRISPR_cas5"/>
    <property type="match status" value="1"/>
</dbReference>
<dbReference type="GO" id="GO:0051607">
    <property type="term" value="P:defense response to virus"/>
    <property type="evidence" value="ECO:0007669"/>
    <property type="project" value="UniProtKB-KW"/>
</dbReference>
<reference evidence="3" key="1">
    <citation type="submission" date="2017-06" db="EMBL/GenBank/DDBJ databases">
        <title>Herbaspirillum phytohormonus sp. nov., isolated from the root nodule of Robinia pseudoacacia in lead-zinc mine.</title>
        <authorList>
            <person name="Fan M."/>
            <person name="Lin Y."/>
        </authorList>
    </citation>
    <scope>NUCLEOTIDE SEQUENCE [LARGE SCALE GENOMIC DNA]</scope>
    <source>
        <strain evidence="3">SC-089</strain>
    </source>
</reference>
<dbReference type="AlphaFoldDB" id="A0A225MGV8"/>
<name>A0A225MGV8_9BURK</name>
<dbReference type="InterPro" id="IPR013422">
    <property type="entry name" value="CRISPR-assoc_prot_Cas5_N"/>
</dbReference>
<sequence>MDYVVGFYSFTKPDRGQEKCTYSFITLS</sequence>
<keyword evidence="3" id="KW-1185">Reference proteome</keyword>
<dbReference type="Proteomes" id="UP000214603">
    <property type="component" value="Unassembled WGS sequence"/>
</dbReference>
<keyword evidence="1" id="KW-0051">Antiviral defense</keyword>
<evidence type="ECO:0000313" key="3">
    <source>
        <dbReference type="Proteomes" id="UP000214603"/>
    </source>
</evidence>
<dbReference type="EMBL" id="NJIH01000005">
    <property type="protein sequence ID" value="OWT60606.1"/>
    <property type="molecule type" value="Genomic_DNA"/>
</dbReference>
<evidence type="ECO:0000256" key="1">
    <source>
        <dbReference type="ARBA" id="ARBA00023118"/>
    </source>
</evidence>
<comment type="caution">
    <text evidence="2">The sequence shown here is derived from an EMBL/GenBank/DDBJ whole genome shotgun (WGS) entry which is preliminary data.</text>
</comment>